<keyword evidence="4" id="KW-1185">Reference proteome</keyword>
<comment type="caution">
    <text evidence="3">The sequence shown here is derived from an EMBL/GenBank/DDBJ whole genome shotgun (WGS) entry which is preliminary data.</text>
</comment>
<organism evidence="3 4">
    <name type="scientific">Polymorphobacter multimanifer</name>
    <dbReference type="NCBI Taxonomy" id="1070431"/>
    <lineage>
        <taxon>Bacteria</taxon>
        <taxon>Pseudomonadati</taxon>
        <taxon>Pseudomonadota</taxon>
        <taxon>Alphaproteobacteria</taxon>
        <taxon>Sphingomonadales</taxon>
        <taxon>Sphingosinicellaceae</taxon>
        <taxon>Polymorphobacter</taxon>
    </lineage>
</organism>
<dbReference type="InterPro" id="IPR012875">
    <property type="entry name" value="SDHF4"/>
</dbReference>
<dbReference type="Pfam" id="PF07896">
    <property type="entry name" value="DUF1674"/>
    <property type="match status" value="1"/>
</dbReference>
<evidence type="ECO:0000313" key="4">
    <source>
        <dbReference type="Proteomes" id="UP000538147"/>
    </source>
</evidence>
<gene>
    <name evidence="3" type="ORF">FHS79_001381</name>
</gene>
<name>A0A841L3H3_9SPHN</name>
<dbReference type="EMBL" id="JACIIV010000008">
    <property type="protein sequence ID" value="MBB6227217.1"/>
    <property type="molecule type" value="Genomic_DNA"/>
</dbReference>
<evidence type="ECO:0000256" key="2">
    <source>
        <dbReference type="SAM" id="MobiDB-lite"/>
    </source>
</evidence>
<feature type="region of interest" description="Disordered" evidence="2">
    <location>
        <begin position="1"/>
        <end position="51"/>
    </location>
</feature>
<dbReference type="RefSeq" id="WP_184197350.1">
    <property type="nucleotide sequence ID" value="NZ_BMOX01000043.1"/>
</dbReference>
<comment type="similarity">
    <text evidence="1">Belongs to the SDHAF4 family.</text>
</comment>
<protein>
    <recommendedName>
        <fullName evidence="5">DUF1674 domain-containing protein</fullName>
    </recommendedName>
</protein>
<dbReference type="Proteomes" id="UP000538147">
    <property type="component" value="Unassembled WGS sequence"/>
</dbReference>
<sequence length="51" mass="5355">MTDKPTPAPAPEIEQPASPPAPPKEKEIGGRGGPDPVRYGDWEKGGIAVDF</sequence>
<reference evidence="3 4" key="1">
    <citation type="submission" date="2020-08" db="EMBL/GenBank/DDBJ databases">
        <title>Genomic Encyclopedia of Type Strains, Phase IV (KMG-IV): sequencing the most valuable type-strain genomes for metagenomic binning, comparative biology and taxonomic classification.</title>
        <authorList>
            <person name="Goeker M."/>
        </authorList>
    </citation>
    <scope>NUCLEOTIDE SEQUENCE [LARGE SCALE GENOMIC DNA]</scope>
    <source>
        <strain evidence="3 4">DSM 102189</strain>
    </source>
</reference>
<evidence type="ECO:0000313" key="3">
    <source>
        <dbReference type="EMBL" id="MBB6227217.1"/>
    </source>
</evidence>
<evidence type="ECO:0008006" key="5">
    <source>
        <dbReference type="Google" id="ProtNLM"/>
    </source>
</evidence>
<accession>A0A841L3H3</accession>
<proteinExistence type="inferred from homology"/>
<feature type="compositionally biased region" description="Pro residues" evidence="2">
    <location>
        <begin position="1"/>
        <end position="10"/>
    </location>
</feature>
<dbReference type="AlphaFoldDB" id="A0A841L3H3"/>
<evidence type="ECO:0000256" key="1">
    <source>
        <dbReference type="ARBA" id="ARBA00005701"/>
    </source>
</evidence>